<name>A0ABX0L4P3_9NEIS</name>
<dbReference type="Proteomes" id="UP001515641">
    <property type="component" value="Unassembled WGS sequence"/>
</dbReference>
<evidence type="ECO:0000313" key="2">
    <source>
        <dbReference type="Proteomes" id="UP001515641"/>
    </source>
</evidence>
<accession>A0ABX0L4P3</accession>
<proteinExistence type="predicted"/>
<gene>
    <name evidence="1" type="ORF">HA052_04935</name>
</gene>
<reference evidence="1 2" key="1">
    <citation type="submission" date="2020-03" db="EMBL/GenBank/DDBJ databases">
        <title>Draft genome sequence of environmentally isolated cultures.</title>
        <authorList>
            <person name="Wilson H.S."/>
            <person name="De Leon M.E."/>
        </authorList>
    </citation>
    <scope>NUCLEOTIDE SEQUENCE [LARGE SCALE GENOMIC DNA]</scope>
    <source>
        <strain evidence="1 2">HSC-31F16</strain>
    </source>
</reference>
<organism evidence="1 2">
    <name type="scientific">Chromobacterium fluminis</name>
    <dbReference type="NCBI Taxonomy" id="3044269"/>
    <lineage>
        <taxon>Bacteria</taxon>
        <taxon>Pseudomonadati</taxon>
        <taxon>Pseudomonadota</taxon>
        <taxon>Betaproteobacteria</taxon>
        <taxon>Neisseriales</taxon>
        <taxon>Chromobacteriaceae</taxon>
        <taxon>Chromobacterium</taxon>
    </lineage>
</organism>
<sequence>MAIPLSAPHLVDYPVDEYCKGIVGCQKVTVTKRRDVTEDGLHFRQAWQVDVDVKEAQRAGHSPQGVGVELQSLADKRFDKLQKLVLMVEPPVVNLVVSTPKKKGA</sequence>
<dbReference type="EMBL" id="JAAOMA010000004">
    <property type="protein sequence ID" value="NHR04536.1"/>
    <property type="molecule type" value="Genomic_DNA"/>
</dbReference>
<keyword evidence="2" id="KW-1185">Reference proteome</keyword>
<evidence type="ECO:0000313" key="1">
    <source>
        <dbReference type="EMBL" id="NHR04536.1"/>
    </source>
</evidence>
<dbReference type="RefSeq" id="WP_166451046.1">
    <property type="nucleotide sequence ID" value="NZ_JAAOMA010000004.1"/>
</dbReference>
<comment type="caution">
    <text evidence="1">The sequence shown here is derived from an EMBL/GenBank/DDBJ whole genome shotgun (WGS) entry which is preliminary data.</text>
</comment>
<protein>
    <submittedName>
        <fullName evidence="1">Uncharacterized protein</fullName>
    </submittedName>
</protein>